<feature type="transmembrane region" description="Helical" evidence="1">
    <location>
        <begin position="7"/>
        <end position="26"/>
    </location>
</feature>
<keyword evidence="1" id="KW-1133">Transmembrane helix</keyword>
<protein>
    <recommendedName>
        <fullName evidence="4">Transporter</fullName>
    </recommendedName>
</protein>
<dbReference type="Proteomes" id="UP001596406">
    <property type="component" value="Unassembled WGS sequence"/>
</dbReference>
<name>A0ABD5UCY9_9EURY</name>
<evidence type="ECO:0000313" key="2">
    <source>
        <dbReference type="EMBL" id="MFC6836387.1"/>
    </source>
</evidence>
<keyword evidence="1" id="KW-0472">Membrane</keyword>
<dbReference type="RefSeq" id="WP_304448073.1">
    <property type="nucleotide sequence ID" value="NZ_JARRAH010000001.1"/>
</dbReference>
<feature type="transmembrane region" description="Helical" evidence="1">
    <location>
        <begin position="32"/>
        <end position="53"/>
    </location>
</feature>
<dbReference type="EMBL" id="JBHSXM010000001">
    <property type="protein sequence ID" value="MFC6836387.1"/>
    <property type="molecule type" value="Genomic_DNA"/>
</dbReference>
<comment type="caution">
    <text evidence="2">The sequence shown here is derived from an EMBL/GenBank/DDBJ whole genome shotgun (WGS) entry which is preliminary data.</text>
</comment>
<evidence type="ECO:0000313" key="3">
    <source>
        <dbReference type="Proteomes" id="UP001596406"/>
    </source>
</evidence>
<accession>A0ABD5UCY9</accession>
<evidence type="ECO:0000256" key="1">
    <source>
        <dbReference type="SAM" id="Phobius"/>
    </source>
</evidence>
<organism evidence="2 3">
    <name type="scientific">Halomarina ordinaria</name>
    <dbReference type="NCBI Taxonomy" id="3033939"/>
    <lineage>
        <taxon>Archaea</taxon>
        <taxon>Methanobacteriati</taxon>
        <taxon>Methanobacteriota</taxon>
        <taxon>Stenosarchaea group</taxon>
        <taxon>Halobacteria</taxon>
        <taxon>Halobacteriales</taxon>
        <taxon>Natronomonadaceae</taxon>
        <taxon>Halomarina</taxon>
    </lineage>
</organism>
<keyword evidence="1" id="KW-0812">Transmembrane</keyword>
<sequence>MATDTRRLGIGAALLALGSIVVIFGGFPSAPIPGLVLGVAALAMAAGSLLIGFSQEGMGV</sequence>
<reference evidence="2 3" key="1">
    <citation type="journal article" date="2019" name="Int. J. Syst. Evol. Microbiol.">
        <title>The Global Catalogue of Microorganisms (GCM) 10K type strain sequencing project: providing services to taxonomists for standard genome sequencing and annotation.</title>
        <authorList>
            <consortium name="The Broad Institute Genomics Platform"/>
            <consortium name="The Broad Institute Genome Sequencing Center for Infectious Disease"/>
            <person name="Wu L."/>
            <person name="Ma J."/>
        </authorList>
    </citation>
    <scope>NUCLEOTIDE SEQUENCE [LARGE SCALE GENOMIC DNA]</scope>
    <source>
        <strain evidence="2 3">PSRA2</strain>
    </source>
</reference>
<keyword evidence="3" id="KW-1185">Reference proteome</keyword>
<dbReference type="AlphaFoldDB" id="A0ABD5UCY9"/>
<evidence type="ECO:0008006" key="4">
    <source>
        <dbReference type="Google" id="ProtNLM"/>
    </source>
</evidence>
<gene>
    <name evidence="2" type="ORF">ACFQHK_07685</name>
</gene>
<proteinExistence type="predicted"/>